<feature type="binding site" evidence="3">
    <location>
        <position position="167"/>
    </location>
    <ligand>
        <name>L-histidine</name>
        <dbReference type="ChEBI" id="CHEBI:57595"/>
    </ligand>
</feature>
<dbReference type="PANTHER" id="PTHR43397:SF1">
    <property type="entry name" value="ERGOTHIONEINE BIOSYNTHESIS PROTEIN 1"/>
    <property type="match status" value="1"/>
</dbReference>
<feature type="binding site" evidence="3">
    <location>
        <begin position="142"/>
        <end position="143"/>
    </location>
    <ligand>
        <name>S-adenosyl-L-methionine</name>
        <dbReference type="ChEBI" id="CHEBI:59789"/>
    </ligand>
</feature>
<feature type="binding site" evidence="3">
    <location>
        <position position="207"/>
    </location>
    <ligand>
        <name>L-histidine</name>
        <dbReference type="ChEBI" id="CHEBI:57595"/>
    </ligand>
</feature>
<protein>
    <recommendedName>
        <fullName evidence="3">Histidine N-alpha-methyltransferase</fullName>
        <ecNumber evidence="3">2.1.1.44</ecNumber>
    </recommendedName>
    <alternativeName>
        <fullName evidence="3">Histidine trimethyltransferase</fullName>
    </alternativeName>
</protein>
<organism evidence="5 6">
    <name type="scientific">Micromonospora polyrhachis</name>
    <dbReference type="NCBI Taxonomy" id="1282883"/>
    <lineage>
        <taxon>Bacteria</taxon>
        <taxon>Bacillati</taxon>
        <taxon>Actinomycetota</taxon>
        <taxon>Actinomycetes</taxon>
        <taxon>Micromonosporales</taxon>
        <taxon>Micromonosporaceae</taxon>
        <taxon>Micromonospora</taxon>
    </lineage>
</organism>
<dbReference type="InterPro" id="IPR035094">
    <property type="entry name" value="EgtD"/>
</dbReference>
<name>A0A7W7SW47_9ACTN</name>
<feature type="binding site" evidence="3">
    <location>
        <position position="114"/>
    </location>
    <ligand>
        <name>S-adenosyl-L-methionine</name>
        <dbReference type="ChEBI" id="CHEBI:59789"/>
    </ligand>
</feature>
<dbReference type="GO" id="GO:0008276">
    <property type="term" value="F:protein methyltransferase activity"/>
    <property type="evidence" value="ECO:0007669"/>
    <property type="project" value="InterPro"/>
</dbReference>
<dbReference type="GO" id="GO:0032259">
    <property type="term" value="P:methylation"/>
    <property type="evidence" value="ECO:0007669"/>
    <property type="project" value="UniProtKB-KW"/>
</dbReference>
<dbReference type="AlphaFoldDB" id="A0A7W7SW47"/>
<evidence type="ECO:0000256" key="2">
    <source>
        <dbReference type="ARBA" id="ARBA00022679"/>
    </source>
</evidence>
<dbReference type="HAMAP" id="MF_02037">
    <property type="entry name" value="EgtD"/>
    <property type="match status" value="1"/>
</dbReference>
<dbReference type="Pfam" id="PF10017">
    <property type="entry name" value="Methyltransf_33"/>
    <property type="match status" value="1"/>
</dbReference>
<feature type="domain" description="Histidine-specific methyltransferase SAM-dependent" evidence="4">
    <location>
        <begin position="19"/>
        <end position="320"/>
    </location>
</feature>
<evidence type="ECO:0000256" key="3">
    <source>
        <dbReference type="HAMAP-Rule" id="MF_02037"/>
    </source>
</evidence>
<reference evidence="5 6" key="1">
    <citation type="submission" date="2020-08" db="EMBL/GenBank/DDBJ databases">
        <title>Sequencing the genomes of 1000 actinobacteria strains.</title>
        <authorList>
            <person name="Klenk H.-P."/>
        </authorList>
    </citation>
    <scope>NUCLEOTIDE SEQUENCE [LARGE SCALE GENOMIC DNA]</scope>
    <source>
        <strain evidence="5 6">DSM 45886</strain>
    </source>
</reference>
<dbReference type="EMBL" id="JACHJW010000001">
    <property type="protein sequence ID" value="MBB4962031.1"/>
    <property type="molecule type" value="Genomic_DNA"/>
</dbReference>
<dbReference type="Proteomes" id="UP000578819">
    <property type="component" value="Unassembled WGS sequence"/>
</dbReference>
<dbReference type="InterPro" id="IPR029063">
    <property type="entry name" value="SAM-dependent_MTases_sf"/>
</dbReference>
<keyword evidence="2 3" id="KW-0808">Transferase</keyword>
<dbReference type="PIRSF" id="PIRSF018005">
    <property type="entry name" value="UCP018005"/>
    <property type="match status" value="1"/>
</dbReference>
<feature type="binding site" evidence="3">
    <location>
        <position position="87"/>
    </location>
    <ligand>
        <name>S-adenosyl-L-methionine</name>
        <dbReference type="ChEBI" id="CHEBI:59789"/>
    </ligand>
</feature>
<feature type="binding site" evidence="3">
    <location>
        <position position="93"/>
    </location>
    <ligand>
        <name>S-adenosyl-L-methionine</name>
        <dbReference type="ChEBI" id="CHEBI:59789"/>
    </ligand>
</feature>
<keyword evidence="3" id="KW-0949">S-adenosyl-L-methionine</keyword>
<dbReference type="SUPFAM" id="SSF53335">
    <property type="entry name" value="S-adenosyl-L-methionine-dependent methyltransferases"/>
    <property type="match status" value="1"/>
</dbReference>
<comment type="similarity">
    <text evidence="3">Belongs to the methyltransferase superfamily. EgtD family.</text>
</comment>
<feature type="binding site" evidence="3">
    <location>
        <begin position="283"/>
        <end position="285"/>
    </location>
    <ligand>
        <name>L-histidine</name>
        <dbReference type="ChEBI" id="CHEBI:57595"/>
    </ligand>
</feature>
<dbReference type="InterPro" id="IPR017804">
    <property type="entry name" value="MeTrfase_EgtD-like"/>
</dbReference>
<dbReference type="UniPathway" id="UPA01014"/>
<dbReference type="InterPro" id="IPR019257">
    <property type="entry name" value="MeTrfase_dom"/>
</dbReference>
<feature type="binding site" evidence="3">
    <location>
        <position position="57"/>
    </location>
    <ligand>
        <name>L-histidine</name>
        <dbReference type="ChEBI" id="CHEBI:57595"/>
    </ligand>
</feature>
<gene>
    <name evidence="3" type="primary">egtD</name>
    <name evidence="5" type="ORF">FHR38_005764</name>
</gene>
<keyword evidence="1 3" id="KW-0489">Methyltransferase</keyword>
<dbReference type="EC" id="2.1.1.44" evidence="3"/>
<comment type="catalytic activity">
    <reaction evidence="3">
        <text>L-histidine + 3 S-adenosyl-L-methionine = hercynine + 3 S-adenosyl-L-homocysteine + 3 H(+)</text>
        <dbReference type="Rhea" id="RHEA:38471"/>
        <dbReference type="ChEBI" id="CHEBI:15378"/>
        <dbReference type="ChEBI" id="CHEBI:15781"/>
        <dbReference type="ChEBI" id="CHEBI:57595"/>
        <dbReference type="ChEBI" id="CHEBI:57856"/>
        <dbReference type="ChEBI" id="CHEBI:59789"/>
        <dbReference type="EC" id="2.1.1.44"/>
    </reaction>
</comment>
<proteinExistence type="inferred from homology"/>
<evidence type="ECO:0000313" key="6">
    <source>
        <dbReference type="Proteomes" id="UP000578819"/>
    </source>
</evidence>
<dbReference type="GO" id="GO:0052706">
    <property type="term" value="F:L-histidine N(alpha)-methyltransferase activity"/>
    <property type="evidence" value="ECO:0007669"/>
    <property type="project" value="UniProtKB-UniRule"/>
</dbReference>
<sequence>MSTEPLEIYLTEQDLARALREDVRIGLTAEPKWLPPKWFYDARGSELFEEITRLPEYYPTRAERAILAACADDIARLSDAKTLIELGSGSSEKTRLLLDAFARPGGLGTFVPLDVSVSALRQSTAKIAADYPGLRVRGIVADFTRQLDRMPAGGRRMVAFLGGTIGNLTPDERAEFLRSMRAALEPGDWLLIGTDLVKDPAVLVPAYDDAAGVTAEFNRNVLRVVNRKLRADFEPDGFDHVAVWDAEREWIEMRLRARHAQRVRVVALDLIVDFAEGEELRTEISAKFHRSGVETELAAAGFEVRAAWTDDEERFLVTLGRAVPTGRLRRAWSRPRRLDHP</sequence>
<dbReference type="GO" id="GO:0052699">
    <property type="term" value="P:ergothioneine biosynthetic process"/>
    <property type="evidence" value="ECO:0007669"/>
    <property type="project" value="UniProtKB-UniRule"/>
</dbReference>
<dbReference type="RefSeq" id="WP_184537963.1">
    <property type="nucleotide sequence ID" value="NZ_JACHJW010000001.1"/>
</dbReference>
<keyword evidence="6" id="KW-1185">Reference proteome</keyword>
<comment type="subunit">
    <text evidence="3">Monomer.</text>
</comment>
<evidence type="ECO:0000259" key="4">
    <source>
        <dbReference type="Pfam" id="PF10017"/>
    </source>
</evidence>
<dbReference type="InterPro" id="IPR051128">
    <property type="entry name" value="EgtD_Methyltrsf_superfamily"/>
</dbReference>
<dbReference type="Gene3D" id="3.40.50.150">
    <property type="entry name" value="Vaccinia Virus protein VP39"/>
    <property type="match status" value="1"/>
</dbReference>
<dbReference type="InterPro" id="IPR032888">
    <property type="entry name" value="EgtD_Actinobacteria"/>
</dbReference>
<accession>A0A7W7SW47</accession>
<comment type="caution">
    <text evidence="5">The sequence shown here is derived from an EMBL/GenBank/DDBJ whole genome shotgun (WGS) entry which is preliminary data.</text>
</comment>
<comment type="pathway">
    <text evidence="3">Amino-acid biosynthesis; ergothioneine biosynthesis.</text>
</comment>
<dbReference type="PANTHER" id="PTHR43397">
    <property type="entry name" value="ERGOTHIONEINE BIOSYNTHESIS PROTEIN 1"/>
    <property type="match status" value="1"/>
</dbReference>
<evidence type="ECO:0000313" key="5">
    <source>
        <dbReference type="EMBL" id="MBB4962031.1"/>
    </source>
</evidence>
<dbReference type="NCBIfam" id="TIGR03438">
    <property type="entry name" value="egtD_ergothio"/>
    <property type="match status" value="1"/>
</dbReference>
<evidence type="ECO:0000256" key="1">
    <source>
        <dbReference type="ARBA" id="ARBA00022603"/>
    </source>
</evidence>
<comment type="function">
    <text evidence="3">Catalyzes the SAM-dependent triple methylation of the alpha-amino group of histidine to form hercynine, a step in the biosynthesis pathway of ergothioneine.</text>
</comment>